<sequence length="114" mass="12719">MEKQFSSSFLIWKLTEEENNLGALRLLSAEFLGRATAPSCQQQGHRQTHIPPCTPRSDEDLLSHFPAICQLKTHLVPTGTWQGLSSPGSSHHTGNGRVIIPVERIGLSFFWKEP</sequence>
<reference evidence="1" key="1">
    <citation type="submission" date="2023-05" db="EMBL/GenBank/DDBJ databases">
        <authorList>
            <consortium name="ELIXIR-Norway"/>
        </authorList>
    </citation>
    <scope>NUCLEOTIDE SEQUENCE</scope>
</reference>
<evidence type="ECO:0000313" key="1">
    <source>
        <dbReference type="EMBL" id="CAN0038392.1"/>
    </source>
</evidence>
<reference evidence="1" key="2">
    <citation type="submission" date="2025-03" db="EMBL/GenBank/DDBJ databases">
        <authorList>
            <consortium name="ELIXIR-Norway"/>
            <consortium name="Elixir Norway"/>
        </authorList>
    </citation>
    <scope>NUCLEOTIDE SEQUENCE</scope>
</reference>
<name>A0AC59YWL6_RANTA</name>
<organism evidence="1 2">
    <name type="scientific">Rangifer tarandus platyrhynchus</name>
    <name type="common">Svalbard reindeer</name>
    <dbReference type="NCBI Taxonomy" id="3082113"/>
    <lineage>
        <taxon>Eukaryota</taxon>
        <taxon>Metazoa</taxon>
        <taxon>Chordata</taxon>
        <taxon>Craniata</taxon>
        <taxon>Vertebrata</taxon>
        <taxon>Euteleostomi</taxon>
        <taxon>Mammalia</taxon>
        <taxon>Eutheria</taxon>
        <taxon>Laurasiatheria</taxon>
        <taxon>Artiodactyla</taxon>
        <taxon>Ruminantia</taxon>
        <taxon>Pecora</taxon>
        <taxon>Cervidae</taxon>
        <taxon>Odocoileinae</taxon>
        <taxon>Rangifer</taxon>
    </lineage>
</organism>
<accession>A0AC59YWL6</accession>
<gene>
    <name evidence="1" type="ORF">MRATA1EN22A_LOCUS11121</name>
</gene>
<evidence type="ECO:0000313" key="2">
    <source>
        <dbReference type="Proteomes" id="UP001162501"/>
    </source>
</evidence>
<protein>
    <submittedName>
        <fullName evidence="1">Uncharacterized protein</fullName>
    </submittedName>
</protein>
<proteinExistence type="predicted"/>
<dbReference type="EMBL" id="OX596104">
    <property type="protein sequence ID" value="CAN0038392.1"/>
    <property type="molecule type" value="Genomic_DNA"/>
</dbReference>
<dbReference type="Proteomes" id="UP001162501">
    <property type="component" value="Chromosome 20"/>
</dbReference>